<keyword evidence="2" id="KW-0732">Signal</keyword>
<feature type="signal peptide" evidence="2">
    <location>
        <begin position="1"/>
        <end position="22"/>
    </location>
</feature>
<feature type="chain" id="PRO_5042253171" evidence="2">
    <location>
        <begin position="23"/>
        <end position="137"/>
    </location>
</feature>
<proteinExistence type="predicted"/>
<reference evidence="3" key="1">
    <citation type="journal article" date="2023" name="Mol. Phylogenet. Evol.">
        <title>Genome-scale phylogeny and comparative genomics of the fungal order Sordariales.</title>
        <authorList>
            <person name="Hensen N."/>
            <person name="Bonometti L."/>
            <person name="Westerberg I."/>
            <person name="Brannstrom I.O."/>
            <person name="Guillou S."/>
            <person name="Cros-Aarteil S."/>
            <person name="Calhoun S."/>
            <person name="Haridas S."/>
            <person name="Kuo A."/>
            <person name="Mondo S."/>
            <person name="Pangilinan J."/>
            <person name="Riley R."/>
            <person name="LaButti K."/>
            <person name="Andreopoulos B."/>
            <person name="Lipzen A."/>
            <person name="Chen C."/>
            <person name="Yan M."/>
            <person name="Daum C."/>
            <person name="Ng V."/>
            <person name="Clum A."/>
            <person name="Steindorff A."/>
            <person name="Ohm R.A."/>
            <person name="Martin F."/>
            <person name="Silar P."/>
            <person name="Natvig D.O."/>
            <person name="Lalanne C."/>
            <person name="Gautier V."/>
            <person name="Ament-Velasquez S.L."/>
            <person name="Kruys A."/>
            <person name="Hutchinson M.I."/>
            <person name="Powell A.J."/>
            <person name="Barry K."/>
            <person name="Miller A.N."/>
            <person name="Grigoriev I.V."/>
            <person name="Debuchy R."/>
            <person name="Gladieux P."/>
            <person name="Hiltunen Thoren M."/>
            <person name="Johannesson H."/>
        </authorList>
    </citation>
    <scope>NUCLEOTIDE SEQUENCE</scope>
    <source>
        <strain evidence="3">CBS 232.78</strain>
    </source>
</reference>
<evidence type="ECO:0000313" key="3">
    <source>
        <dbReference type="EMBL" id="KAK3393467.1"/>
    </source>
</evidence>
<keyword evidence="4" id="KW-1185">Reference proteome</keyword>
<protein>
    <submittedName>
        <fullName evidence="3">Uncharacterized protein</fullName>
    </submittedName>
</protein>
<feature type="region of interest" description="Disordered" evidence="1">
    <location>
        <begin position="44"/>
        <end position="65"/>
    </location>
</feature>
<evidence type="ECO:0000313" key="4">
    <source>
        <dbReference type="Proteomes" id="UP001285441"/>
    </source>
</evidence>
<evidence type="ECO:0000256" key="1">
    <source>
        <dbReference type="SAM" id="MobiDB-lite"/>
    </source>
</evidence>
<comment type="caution">
    <text evidence="3">The sequence shown here is derived from an EMBL/GenBank/DDBJ whole genome shotgun (WGS) entry which is preliminary data.</text>
</comment>
<sequence>MAAAAALFLCTAIGECAHRSSAFTMLDADFEQIRKLQTERNVASAAKKGSRSFDPATQRGDSSTKAKLGEAWDKELYERHAAGSWPLSSIWVQSAALDDIIWTPSLPPYRLAPEGWVASTATKQHETFIGDDDFRPR</sequence>
<dbReference type="Proteomes" id="UP001285441">
    <property type="component" value="Unassembled WGS sequence"/>
</dbReference>
<dbReference type="AlphaFoldDB" id="A0AAE0P575"/>
<dbReference type="EMBL" id="JAULSW010000001">
    <property type="protein sequence ID" value="KAK3393467.1"/>
    <property type="molecule type" value="Genomic_DNA"/>
</dbReference>
<name>A0AAE0P575_9PEZI</name>
<gene>
    <name evidence="3" type="ORF">B0H63DRAFT_443710</name>
</gene>
<accession>A0AAE0P575</accession>
<reference evidence="3" key="2">
    <citation type="submission" date="2023-06" db="EMBL/GenBank/DDBJ databases">
        <authorList>
            <consortium name="Lawrence Berkeley National Laboratory"/>
            <person name="Haridas S."/>
            <person name="Hensen N."/>
            <person name="Bonometti L."/>
            <person name="Westerberg I."/>
            <person name="Brannstrom I.O."/>
            <person name="Guillou S."/>
            <person name="Cros-Aarteil S."/>
            <person name="Calhoun S."/>
            <person name="Kuo A."/>
            <person name="Mondo S."/>
            <person name="Pangilinan J."/>
            <person name="Riley R."/>
            <person name="LaButti K."/>
            <person name="Andreopoulos B."/>
            <person name="Lipzen A."/>
            <person name="Chen C."/>
            <person name="Yanf M."/>
            <person name="Daum C."/>
            <person name="Ng V."/>
            <person name="Clum A."/>
            <person name="Steindorff A."/>
            <person name="Ohm R."/>
            <person name="Martin F."/>
            <person name="Silar P."/>
            <person name="Natvig D."/>
            <person name="Lalanne C."/>
            <person name="Gautier V."/>
            <person name="Ament-velasquez S.L."/>
            <person name="Kruys A."/>
            <person name="Hutchinson M.I."/>
            <person name="Powell A.J."/>
            <person name="Barry K."/>
            <person name="Miller A.N."/>
            <person name="Grigoriev I.V."/>
            <person name="Debuchy R."/>
            <person name="Gladieux P."/>
            <person name="Thoren M.H."/>
            <person name="Johannesson H."/>
        </authorList>
    </citation>
    <scope>NUCLEOTIDE SEQUENCE</scope>
    <source>
        <strain evidence="3">CBS 232.78</strain>
    </source>
</reference>
<evidence type="ECO:0000256" key="2">
    <source>
        <dbReference type="SAM" id="SignalP"/>
    </source>
</evidence>
<organism evidence="3 4">
    <name type="scientific">Podospora didyma</name>
    <dbReference type="NCBI Taxonomy" id="330526"/>
    <lineage>
        <taxon>Eukaryota</taxon>
        <taxon>Fungi</taxon>
        <taxon>Dikarya</taxon>
        <taxon>Ascomycota</taxon>
        <taxon>Pezizomycotina</taxon>
        <taxon>Sordariomycetes</taxon>
        <taxon>Sordariomycetidae</taxon>
        <taxon>Sordariales</taxon>
        <taxon>Podosporaceae</taxon>
        <taxon>Podospora</taxon>
    </lineage>
</organism>